<name>A0A4Y2MVR5_ARAVE</name>
<evidence type="ECO:0000313" key="1">
    <source>
        <dbReference type="EMBL" id="GBN30414.1"/>
    </source>
</evidence>
<protein>
    <submittedName>
        <fullName evidence="1">Uncharacterized protein</fullName>
    </submittedName>
</protein>
<evidence type="ECO:0000313" key="2">
    <source>
        <dbReference type="Proteomes" id="UP000499080"/>
    </source>
</evidence>
<dbReference type="Proteomes" id="UP000499080">
    <property type="component" value="Unassembled WGS sequence"/>
</dbReference>
<dbReference type="AlphaFoldDB" id="A0A4Y2MVR5"/>
<comment type="caution">
    <text evidence="1">The sequence shown here is derived from an EMBL/GenBank/DDBJ whole genome shotgun (WGS) entry which is preliminary data.</text>
</comment>
<reference evidence="1 2" key="1">
    <citation type="journal article" date="2019" name="Sci. Rep.">
        <title>Orb-weaving spider Araneus ventricosus genome elucidates the spidroin gene catalogue.</title>
        <authorList>
            <person name="Kono N."/>
            <person name="Nakamura H."/>
            <person name="Ohtoshi R."/>
            <person name="Moran D.A.P."/>
            <person name="Shinohara A."/>
            <person name="Yoshida Y."/>
            <person name="Fujiwara M."/>
            <person name="Mori M."/>
            <person name="Tomita M."/>
            <person name="Arakawa K."/>
        </authorList>
    </citation>
    <scope>NUCLEOTIDE SEQUENCE [LARGE SCALE GENOMIC DNA]</scope>
</reference>
<sequence length="129" mass="14639">MCYQTFHDLQQDFLSQLASSQGVVALHFIAHPFKQVIHNHFTSRKFIHDQSPRSPTPLSSISLVNHVTRVPLPSHMYLLSPLLWSDFPNGMIDIGPGRASNLSLHTTPFLIASHTNEKFWRGLVQNDQP</sequence>
<proteinExistence type="predicted"/>
<organism evidence="1 2">
    <name type="scientific">Araneus ventricosus</name>
    <name type="common">Orbweaver spider</name>
    <name type="synonym">Epeira ventricosa</name>
    <dbReference type="NCBI Taxonomy" id="182803"/>
    <lineage>
        <taxon>Eukaryota</taxon>
        <taxon>Metazoa</taxon>
        <taxon>Ecdysozoa</taxon>
        <taxon>Arthropoda</taxon>
        <taxon>Chelicerata</taxon>
        <taxon>Arachnida</taxon>
        <taxon>Araneae</taxon>
        <taxon>Araneomorphae</taxon>
        <taxon>Entelegynae</taxon>
        <taxon>Araneoidea</taxon>
        <taxon>Araneidae</taxon>
        <taxon>Araneus</taxon>
    </lineage>
</organism>
<dbReference type="EMBL" id="BGPR01007913">
    <property type="protein sequence ID" value="GBN30414.1"/>
    <property type="molecule type" value="Genomic_DNA"/>
</dbReference>
<gene>
    <name evidence="1" type="ORF">AVEN_155879_1</name>
</gene>
<accession>A0A4Y2MVR5</accession>
<keyword evidence="2" id="KW-1185">Reference proteome</keyword>